<feature type="signal peptide" evidence="5">
    <location>
        <begin position="1"/>
        <end position="22"/>
    </location>
</feature>
<protein>
    <submittedName>
        <fullName evidence="7">Substrate-binding domain-containing protein</fullName>
    </submittedName>
</protein>
<keyword evidence="3 5" id="KW-0732">Signal</keyword>
<comment type="caution">
    <text evidence="7">The sequence shown here is derived from an EMBL/GenBank/DDBJ whole genome shotgun (WGS) entry which is preliminary data.</text>
</comment>
<dbReference type="EMBL" id="JBHTEF010000001">
    <property type="protein sequence ID" value="MFC7581413.1"/>
    <property type="molecule type" value="Genomic_DNA"/>
</dbReference>
<dbReference type="Gene3D" id="3.40.50.2300">
    <property type="match status" value="2"/>
</dbReference>
<gene>
    <name evidence="7" type="ORF">ACFQWG_09435</name>
</gene>
<evidence type="ECO:0000256" key="3">
    <source>
        <dbReference type="ARBA" id="ARBA00022729"/>
    </source>
</evidence>
<comment type="subcellular location">
    <subcellularLocation>
        <location evidence="1">Cell envelope</location>
    </subcellularLocation>
</comment>
<evidence type="ECO:0000256" key="5">
    <source>
        <dbReference type="SAM" id="SignalP"/>
    </source>
</evidence>
<dbReference type="SUPFAM" id="SSF53822">
    <property type="entry name" value="Periplasmic binding protein-like I"/>
    <property type="match status" value="1"/>
</dbReference>
<dbReference type="PANTHER" id="PTHR46847:SF1">
    <property type="entry name" value="D-ALLOSE-BINDING PERIPLASMIC PROTEIN-RELATED"/>
    <property type="match status" value="1"/>
</dbReference>
<feature type="chain" id="PRO_5045536119" evidence="5">
    <location>
        <begin position="23"/>
        <end position="363"/>
    </location>
</feature>
<dbReference type="Proteomes" id="UP001596527">
    <property type="component" value="Unassembled WGS sequence"/>
</dbReference>
<organism evidence="7 8">
    <name type="scientific">Schaalia naturae</name>
    <dbReference type="NCBI Taxonomy" id="635203"/>
    <lineage>
        <taxon>Bacteria</taxon>
        <taxon>Bacillati</taxon>
        <taxon>Actinomycetota</taxon>
        <taxon>Actinomycetes</taxon>
        <taxon>Actinomycetales</taxon>
        <taxon>Actinomycetaceae</taxon>
        <taxon>Schaalia</taxon>
    </lineage>
</organism>
<dbReference type="PANTHER" id="PTHR46847">
    <property type="entry name" value="D-ALLOSE-BINDING PERIPLASMIC PROTEIN-RELATED"/>
    <property type="match status" value="1"/>
</dbReference>
<dbReference type="Pfam" id="PF13407">
    <property type="entry name" value="Peripla_BP_4"/>
    <property type="match status" value="1"/>
</dbReference>
<reference evidence="8" key="1">
    <citation type="journal article" date="2019" name="Int. J. Syst. Evol. Microbiol.">
        <title>The Global Catalogue of Microorganisms (GCM) 10K type strain sequencing project: providing services to taxonomists for standard genome sequencing and annotation.</title>
        <authorList>
            <consortium name="The Broad Institute Genomics Platform"/>
            <consortium name="The Broad Institute Genome Sequencing Center for Infectious Disease"/>
            <person name="Wu L."/>
            <person name="Ma J."/>
        </authorList>
    </citation>
    <scope>NUCLEOTIDE SEQUENCE [LARGE SCALE GENOMIC DNA]</scope>
    <source>
        <strain evidence="8">CCUG 56698</strain>
    </source>
</reference>
<evidence type="ECO:0000313" key="7">
    <source>
        <dbReference type="EMBL" id="MFC7581413.1"/>
    </source>
</evidence>
<evidence type="ECO:0000256" key="2">
    <source>
        <dbReference type="ARBA" id="ARBA00007639"/>
    </source>
</evidence>
<evidence type="ECO:0000313" key="8">
    <source>
        <dbReference type="Proteomes" id="UP001596527"/>
    </source>
</evidence>
<feature type="compositionally biased region" description="Gly residues" evidence="4">
    <location>
        <begin position="31"/>
        <end position="44"/>
    </location>
</feature>
<evidence type="ECO:0000259" key="6">
    <source>
        <dbReference type="Pfam" id="PF13407"/>
    </source>
</evidence>
<feature type="domain" description="Periplasmic binding protein" evidence="6">
    <location>
        <begin position="50"/>
        <end position="307"/>
    </location>
</feature>
<keyword evidence="8" id="KW-1185">Reference proteome</keyword>
<dbReference type="InterPro" id="IPR025997">
    <property type="entry name" value="SBP_2_dom"/>
</dbReference>
<dbReference type="RefSeq" id="WP_380974710.1">
    <property type="nucleotide sequence ID" value="NZ_JBHTEF010000001.1"/>
</dbReference>
<dbReference type="PROSITE" id="PS51257">
    <property type="entry name" value="PROKAR_LIPOPROTEIN"/>
    <property type="match status" value="1"/>
</dbReference>
<dbReference type="InterPro" id="IPR028082">
    <property type="entry name" value="Peripla_BP_I"/>
</dbReference>
<comment type="similarity">
    <text evidence="2">Belongs to the bacterial solute-binding protein 2 family.</text>
</comment>
<sequence>MKRSHVWSGVAAAAAVALVAGCSTPTPDSGASGGGESGSAGSSGEGPWTIGVSNAFVGSEYRTQMIEDIQTVFDEYKQEGLVDDLILENADADANGQIQQIRNLINKGVDVIIVDPNSSTALTAVFKEATDQGIKVYAIDQEVESELVTNIGIDQEELGKVSAEWFADQVGEGAQIATVQGTTGNPATEARWAGAKSVFDAKGITVVASADGGWDQATGQTVATDLLATYPDIAGIWTYDGMAQGVLRAVEAAGKTGDLVVSGEARVGFMRMWNDLKPQGFSSAGVLNPPGPGATALRFAINELQGKVLDPSKVTDGHTVYLPLDPLVTNDNFDEEWAKVQDKPDTYVLDSVLTADEVDEYFQ</sequence>
<accession>A0ABW2SPM9</accession>
<proteinExistence type="inferred from homology"/>
<feature type="region of interest" description="Disordered" evidence="4">
    <location>
        <begin position="25"/>
        <end position="46"/>
    </location>
</feature>
<evidence type="ECO:0000256" key="1">
    <source>
        <dbReference type="ARBA" id="ARBA00004196"/>
    </source>
</evidence>
<name>A0ABW2SPM9_9ACTO</name>
<evidence type="ECO:0000256" key="4">
    <source>
        <dbReference type="SAM" id="MobiDB-lite"/>
    </source>
</evidence>